<dbReference type="InterPro" id="IPR000415">
    <property type="entry name" value="Nitroreductase-like"/>
</dbReference>
<name>A0ABQ2KRC8_9NOCA</name>
<dbReference type="SUPFAM" id="SSF55469">
    <property type="entry name" value="FMN-dependent nitroreductase-like"/>
    <property type="match status" value="2"/>
</dbReference>
<protein>
    <submittedName>
        <fullName evidence="2">NAD(P)H nitroreductase acg</fullName>
    </submittedName>
</protein>
<evidence type="ECO:0000313" key="2">
    <source>
        <dbReference type="EMBL" id="GGN90309.1"/>
    </source>
</evidence>
<dbReference type="InterPro" id="IPR050627">
    <property type="entry name" value="Nitroreductase/BluB"/>
</dbReference>
<proteinExistence type="predicted"/>
<dbReference type="EMBL" id="BMNE01000006">
    <property type="protein sequence ID" value="GGN90309.1"/>
    <property type="molecule type" value="Genomic_DNA"/>
</dbReference>
<comment type="caution">
    <text evidence="2">The sequence shown here is derived from an EMBL/GenBank/DDBJ whole genome shotgun (WGS) entry which is preliminary data.</text>
</comment>
<accession>A0ABQ2KRC8</accession>
<keyword evidence="3" id="KW-1185">Reference proteome</keyword>
<dbReference type="PANTHER" id="PTHR23026">
    <property type="entry name" value="NADPH NITROREDUCTASE"/>
    <property type="match status" value="1"/>
</dbReference>
<feature type="region of interest" description="Disordered" evidence="1">
    <location>
        <begin position="300"/>
        <end position="320"/>
    </location>
</feature>
<dbReference type="Proteomes" id="UP000658127">
    <property type="component" value="Unassembled WGS sequence"/>
</dbReference>
<dbReference type="NCBIfam" id="NF047509">
    <property type="entry name" value="Rv3131_FMN_oxido"/>
    <property type="match status" value="1"/>
</dbReference>
<evidence type="ECO:0000313" key="3">
    <source>
        <dbReference type="Proteomes" id="UP000658127"/>
    </source>
</evidence>
<sequence length="320" mass="35159">MPDHPTVRAAIRLGCRAPSVHNTQPWRWVFDGTALELSRDPDLQLAAADPTGRQAVISCGAVLHHVRTAFAAAHWRTAVTRLPDPDRPELLARIEFEPWPEPPIGELRRADAIDRRYTDRLPMEAPIGLTSVVSTLDKLVAPHDLSLDVLTDEVRPRLALVSEQSGALRRYDMEYQAELRWWAGHSERSEGIPPSALISESERARVGVARSYPPVERSARRGDLDDHARLVVLSTGDESPLAWLRTGEALSAVLLDCTASGLSTCALTHVTELTAGRRLLAGLIGHPGVPQVVVRIGIAPEDGQRPPTPRRPLTDVLTER</sequence>
<dbReference type="PANTHER" id="PTHR23026:SF123">
    <property type="entry name" value="NAD(P)H NITROREDUCTASE RV3131-RELATED"/>
    <property type="match status" value="1"/>
</dbReference>
<evidence type="ECO:0000256" key="1">
    <source>
        <dbReference type="SAM" id="MobiDB-lite"/>
    </source>
</evidence>
<gene>
    <name evidence="2" type="primary">acg</name>
    <name evidence="2" type="ORF">GCM10011610_49280</name>
</gene>
<dbReference type="Gene3D" id="3.40.109.10">
    <property type="entry name" value="NADH Oxidase"/>
    <property type="match status" value="1"/>
</dbReference>
<reference evidence="3" key="1">
    <citation type="journal article" date="2019" name="Int. J. Syst. Evol. Microbiol.">
        <title>The Global Catalogue of Microorganisms (GCM) 10K type strain sequencing project: providing services to taxonomists for standard genome sequencing and annotation.</title>
        <authorList>
            <consortium name="The Broad Institute Genomics Platform"/>
            <consortium name="The Broad Institute Genome Sequencing Center for Infectious Disease"/>
            <person name="Wu L."/>
            <person name="Ma J."/>
        </authorList>
    </citation>
    <scope>NUCLEOTIDE SEQUENCE [LARGE SCALE GENOMIC DNA]</scope>
    <source>
        <strain evidence="3">CGMCC 4.7329</strain>
    </source>
</reference>
<organism evidence="2 3">
    <name type="scientific">Nocardia rhizosphaerihabitans</name>
    <dbReference type="NCBI Taxonomy" id="1691570"/>
    <lineage>
        <taxon>Bacteria</taxon>
        <taxon>Bacillati</taxon>
        <taxon>Actinomycetota</taxon>
        <taxon>Actinomycetes</taxon>
        <taxon>Mycobacteriales</taxon>
        <taxon>Nocardiaceae</taxon>
        <taxon>Nocardia</taxon>
    </lineage>
</organism>